<reference evidence="2 3" key="1">
    <citation type="journal article" date="2008" name="BMC Microbiol.">
        <title>Complete genome sequence of Treponema pallidum ssp. pallidum strain SS14 determined with oligonucleotide arrays.</title>
        <authorList>
            <person name="Matejkova P."/>
            <person name="Strouhal M."/>
            <person name="Smajs D."/>
            <person name="Norris S.J."/>
            <person name="Palzkill T."/>
            <person name="Petrosino J.F."/>
            <person name="Sodergren E."/>
            <person name="Norton J.E."/>
            <person name="Singh J."/>
            <person name="Richmond T.A."/>
            <person name="Molla M.N."/>
            <person name="Albert T.J."/>
            <person name="Weinstock G.M."/>
        </authorList>
    </citation>
    <scope>NUCLEOTIDE SEQUENCE [LARGE SCALE GENOMIC DNA]</scope>
    <source>
        <strain evidence="2 3">SS14</strain>
    </source>
</reference>
<dbReference type="AlphaFoldDB" id="A0A0H3BJF2"/>
<protein>
    <submittedName>
        <fullName evidence="2">Uncharacterized protein</fullName>
    </submittedName>
</protein>
<accession>A0A0H3BJF2</accession>
<evidence type="ECO:0000256" key="1">
    <source>
        <dbReference type="SAM" id="SignalP"/>
    </source>
</evidence>
<evidence type="ECO:0000313" key="2">
    <source>
        <dbReference type="EMBL" id="ACD71108.1"/>
    </source>
</evidence>
<name>A0A0H3BJF2_TREPS</name>
<evidence type="ECO:0000313" key="3">
    <source>
        <dbReference type="Proteomes" id="UP000001202"/>
    </source>
</evidence>
<dbReference type="PATRIC" id="fig|455434.6.peg.683"/>
<gene>
    <name evidence="2" type="ordered locus">TPASS_0690</name>
</gene>
<organism evidence="2 3">
    <name type="scientific">Treponema pallidum subsp. pallidum (strain SS14)</name>
    <dbReference type="NCBI Taxonomy" id="455434"/>
    <lineage>
        <taxon>Bacteria</taxon>
        <taxon>Pseudomonadati</taxon>
        <taxon>Spirochaetota</taxon>
        <taxon>Spirochaetia</taxon>
        <taxon>Spirochaetales</taxon>
        <taxon>Treponemataceae</taxon>
        <taxon>Treponema</taxon>
    </lineage>
</organism>
<sequence>MRNVFVGALCMCGMSFVFSDSVRSAAAAYFSHFSWVMPERVVQEHISWRYKALKQDHMEVDCDVYAYRGGRVFPRVSGMGVIDHTNIPHALRIFCEKMTDSFMKKKIDPHLCQRERKFLPHYFSFRMGKLPRICAVVFAQPNVMQGNFLTVHFKLNVENEDSRIIEVTVAKEQENWKLFQFLFKEDRAHLAVL</sequence>
<dbReference type="EMBL" id="CP000805">
    <property type="protein sequence ID" value="ACD71108.1"/>
    <property type="molecule type" value="Genomic_DNA"/>
</dbReference>
<dbReference type="KEGG" id="tpp:TPASS_0690"/>
<keyword evidence="1" id="KW-0732">Signal</keyword>
<proteinExistence type="predicted"/>
<feature type="chain" id="PRO_5002605120" evidence="1">
    <location>
        <begin position="20"/>
        <end position="193"/>
    </location>
</feature>
<dbReference type="Proteomes" id="UP000001202">
    <property type="component" value="Chromosome"/>
</dbReference>
<feature type="signal peptide" evidence="1">
    <location>
        <begin position="1"/>
        <end position="19"/>
    </location>
</feature>